<dbReference type="Proteomes" id="UP000777002">
    <property type="component" value="Unassembled WGS sequence"/>
</dbReference>
<proteinExistence type="predicted"/>
<evidence type="ECO:0000259" key="1">
    <source>
        <dbReference type="PROSITE" id="PS51459"/>
    </source>
</evidence>
<accession>A0ABS2GX11</accession>
<dbReference type="PROSITE" id="PS51459">
    <property type="entry name" value="FIDO"/>
    <property type="match status" value="1"/>
</dbReference>
<evidence type="ECO:0000313" key="2">
    <source>
        <dbReference type="EMBL" id="MBM6929261.1"/>
    </source>
</evidence>
<dbReference type="PANTHER" id="PTHR13504">
    <property type="entry name" value="FIDO DOMAIN-CONTAINING PROTEIN DDB_G0283145"/>
    <property type="match status" value="1"/>
</dbReference>
<dbReference type="Pfam" id="PF02661">
    <property type="entry name" value="Fic"/>
    <property type="match status" value="1"/>
</dbReference>
<feature type="domain" description="Fido" evidence="1">
    <location>
        <begin position="100"/>
        <end position="238"/>
    </location>
</feature>
<dbReference type="InterPro" id="IPR036597">
    <property type="entry name" value="Fido-like_dom_sf"/>
</dbReference>
<dbReference type="EMBL" id="JACJKX010000018">
    <property type="protein sequence ID" value="MBM6929261.1"/>
    <property type="molecule type" value="Genomic_DNA"/>
</dbReference>
<dbReference type="SUPFAM" id="SSF140931">
    <property type="entry name" value="Fic-like"/>
    <property type="match status" value="1"/>
</dbReference>
<dbReference type="PANTHER" id="PTHR13504:SF38">
    <property type="entry name" value="FIDO DOMAIN-CONTAINING PROTEIN"/>
    <property type="match status" value="1"/>
</dbReference>
<dbReference type="RefSeq" id="WP_205050847.1">
    <property type="nucleotide sequence ID" value="NZ_JACJKX010000018.1"/>
</dbReference>
<dbReference type="InterPro" id="IPR040198">
    <property type="entry name" value="Fido_containing"/>
</dbReference>
<keyword evidence="3" id="KW-1185">Reference proteome</keyword>
<protein>
    <submittedName>
        <fullName evidence="2">Fic family protein</fullName>
    </submittedName>
</protein>
<reference evidence="2 3" key="1">
    <citation type="journal article" date="2021" name="Sci. Rep.">
        <title>The distribution of antibiotic resistance genes in chicken gut microbiota commensals.</title>
        <authorList>
            <person name="Juricova H."/>
            <person name="Matiasovicova J."/>
            <person name="Kubasova T."/>
            <person name="Cejkova D."/>
            <person name="Rychlik I."/>
        </authorList>
    </citation>
    <scope>NUCLEOTIDE SEQUENCE [LARGE SCALE GENOMIC DNA]</scope>
    <source>
        <strain evidence="2 3">An562</strain>
    </source>
</reference>
<evidence type="ECO:0000313" key="3">
    <source>
        <dbReference type="Proteomes" id="UP000777002"/>
    </source>
</evidence>
<name>A0ABS2GX11_9BURK</name>
<comment type="caution">
    <text evidence="2">The sequence shown here is derived from an EMBL/GenBank/DDBJ whole genome shotgun (WGS) entry which is preliminary data.</text>
</comment>
<gene>
    <name evidence="2" type="ORF">H5985_08280</name>
</gene>
<organism evidence="2 3">
    <name type="scientific">Parasutterella secunda</name>
    <dbReference type="NCBI Taxonomy" id="626947"/>
    <lineage>
        <taxon>Bacteria</taxon>
        <taxon>Pseudomonadati</taxon>
        <taxon>Pseudomonadota</taxon>
        <taxon>Betaproteobacteria</taxon>
        <taxon>Burkholderiales</taxon>
        <taxon>Sutterellaceae</taxon>
        <taxon>Parasutterella</taxon>
    </lineage>
</organism>
<sequence>MILSKQEWLEQADKVLTELKACRPLSVAAVQRLREEIKLQTTYDSNAIEGSTLTLRETVLVVKEGITVGSGKPIRDVMAARGYAAGFDAIFDFIGNRTELSEALILNFHKYVMLGALPQFYGIFRDHNVRILGTECKTAEYWEIPYKIRELVDWFNDPSNLLHPIEKASLFHARFETIHPFSDGNGRTGRLLLNYMLVRDGYWPVNIRYAEDQERYYDALASYNRDDSADALTCLIAERAIEQLNYCIEIASQQQACQTILDTERSHR</sequence>
<dbReference type="Gene3D" id="1.10.3290.10">
    <property type="entry name" value="Fido-like domain"/>
    <property type="match status" value="1"/>
</dbReference>
<dbReference type="InterPro" id="IPR003812">
    <property type="entry name" value="Fido"/>
</dbReference>